<organism evidence="2 3">
    <name type="scientific">Clavelina lepadiformis</name>
    <name type="common">Light-bulb sea squirt</name>
    <name type="synonym">Ascidia lepadiformis</name>
    <dbReference type="NCBI Taxonomy" id="159417"/>
    <lineage>
        <taxon>Eukaryota</taxon>
        <taxon>Metazoa</taxon>
        <taxon>Chordata</taxon>
        <taxon>Tunicata</taxon>
        <taxon>Ascidiacea</taxon>
        <taxon>Aplousobranchia</taxon>
        <taxon>Clavelinidae</taxon>
        <taxon>Clavelina</taxon>
    </lineage>
</organism>
<keyword evidence="3" id="KW-1185">Reference proteome</keyword>
<feature type="compositionally biased region" description="Basic and acidic residues" evidence="1">
    <location>
        <begin position="90"/>
        <end position="100"/>
    </location>
</feature>
<protein>
    <submittedName>
        <fullName evidence="2">Uncharacterized protein</fullName>
    </submittedName>
</protein>
<sequence length="529" mass="60937">MGDNNLLKNILSMDEAEDKDTTLVDMYHDLLFIGERLKNEVQAAIENDLSAKAKRAEEGEESEVEEEDEDNEEEDEQQEDDEEEDSEDENNNKKPKDKKQQKPGTELEQLLESLELHRQQKQNLMIKKAILLKFEEALFGNNNITMTIDLRQVGEEEKEGKLEEILQCKNLTRYMPKKETENGISMEFAEKAAFRESVSAAESPPDILKPFRSKTPKKIAVNLIKQQYNIRWNTKSGESKPFDFFDLPKQFRKGIVRKAHMQTLLYEHKASIINLPKTVNATGTLTKEDLCPSFVYVKKDPYAKDASEADESTPVRARDEPKFSWQRWTVQGGDCTELGFEFPIELKWINPKVKTLIKKLCHPVSDDFHPENTNNLMYLLVVNDTTSETLSEVGNCSQIYIGAADEGLKEKFLQGDNCHCARMKELYEQFSTMEAFTPNTTALLVELRILLALTRKESHALFALQSFDDPRTLGRELHDLIIQVLCLADNEIWGPAVNMKFGLNVKEELKKRRRYLPDHFPGSHRKKKK</sequence>
<accession>A0ABP0GC98</accession>
<dbReference type="Proteomes" id="UP001642483">
    <property type="component" value="Unassembled WGS sequence"/>
</dbReference>
<reference evidence="2 3" key="1">
    <citation type="submission" date="2024-02" db="EMBL/GenBank/DDBJ databases">
        <authorList>
            <person name="Daric V."/>
            <person name="Darras S."/>
        </authorList>
    </citation>
    <scope>NUCLEOTIDE SEQUENCE [LARGE SCALE GENOMIC DNA]</scope>
</reference>
<name>A0ABP0GC98_CLALP</name>
<feature type="compositionally biased region" description="Acidic residues" evidence="1">
    <location>
        <begin position="58"/>
        <end position="89"/>
    </location>
</feature>
<feature type="region of interest" description="Disordered" evidence="1">
    <location>
        <begin position="51"/>
        <end position="105"/>
    </location>
</feature>
<gene>
    <name evidence="2" type="ORF">CVLEPA_LOCUS21431</name>
</gene>
<evidence type="ECO:0000313" key="3">
    <source>
        <dbReference type="Proteomes" id="UP001642483"/>
    </source>
</evidence>
<comment type="caution">
    <text evidence="2">The sequence shown here is derived from an EMBL/GenBank/DDBJ whole genome shotgun (WGS) entry which is preliminary data.</text>
</comment>
<evidence type="ECO:0000313" key="2">
    <source>
        <dbReference type="EMBL" id="CAK8689423.1"/>
    </source>
</evidence>
<proteinExistence type="predicted"/>
<dbReference type="EMBL" id="CAWYQH010000108">
    <property type="protein sequence ID" value="CAK8689423.1"/>
    <property type="molecule type" value="Genomic_DNA"/>
</dbReference>
<evidence type="ECO:0000256" key="1">
    <source>
        <dbReference type="SAM" id="MobiDB-lite"/>
    </source>
</evidence>